<evidence type="ECO:0000256" key="2">
    <source>
        <dbReference type="ARBA" id="ARBA00004986"/>
    </source>
</evidence>
<evidence type="ECO:0000313" key="16">
    <source>
        <dbReference type="EMBL" id="AMM42274.1"/>
    </source>
</evidence>
<reference evidence="16 17" key="1">
    <citation type="submission" date="2015-10" db="EMBL/GenBank/DDBJ databases">
        <title>Candidatus Desulfofervidus auxilii, a hydrogenotrophic sulfate-reducing bacterium involved in the thermophilic anaerobic oxidation of methane.</title>
        <authorList>
            <person name="Krukenberg V."/>
            <person name="Richter M."/>
            <person name="Wegener G."/>
        </authorList>
    </citation>
    <scope>NUCLEOTIDE SEQUENCE [LARGE SCALE GENOMIC DNA]</scope>
    <source>
        <strain evidence="16 17">HS1</strain>
    </source>
</reference>
<keyword evidence="6 13" id="KW-0808">Transferase</keyword>
<dbReference type="GO" id="GO:0005524">
    <property type="term" value="F:ATP binding"/>
    <property type="evidence" value="ECO:0007669"/>
    <property type="project" value="UniProtKB-KW"/>
</dbReference>
<comment type="pathway">
    <text evidence="3 14">Amino-acid biosynthesis; L-threonine biosynthesis; L-threonine from L-aspartate: step 1/5.</text>
</comment>
<dbReference type="InterPro" id="IPR018042">
    <property type="entry name" value="Aspartate_kinase_CS"/>
</dbReference>
<dbReference type="PANTHER" id="PTHR21499:SF3">
    <property type="entry name" value="ASPARTOKINASE"/>
    <property type="match status" value="1"/>
</dbReference>
<dbReference type="InterPro" id="IPR041740">
    <property type="entry name" value="AKii-LysC-BS"/>
</dbReference>
<proteinExistence type="inferred from homology"/>
<feature type="binding site" evidence="12">
    <location>
        <begin position="172"/>
        <end position="173"/>
    </location>
    <ligand>
        <name>ATP</name>
        <dbReference type="ChEBI" id="CHEBI:30616"/>
    </ligand>
</feature>
<dbReference type="PROSITE" id="PS51671">
    <property type="entry name" value="ACT"/>
    <property type="match status" value="2"/>
</dbReference>
<dbReference type="PANTHER" id="PTHR21499">
    <property type="entry name" value="ASPARTATE KINASE"/>
    <property type="match status" value="1"/>
</dbReference>
<dbReference type="PROSITE" id="PS00324">
    <property type="entry name" value="ASPARTOKINASE"/>
    <property type="match status" value="1"/>
</dbReference>
<protein>
    <recommendedName>
        <fullName evidence="13">Aspartokinase</fullName>
        <ecNumber evidence="13">2.7.2.4</ecNumber>
    </recommendedName>
</protein>
<evidence type="ECO:0000256" key="3">
    <source>
        <dbReference type="ARBA" id="ARBA00005139"/>
    </source>
</evidence>
<feature type="binding site" evidence="12">
    <location>
        <begin position="208"/>
        <end position="209"/>
    </location>
    <ligand>
        <name>ATP</name>
        <dbReference type="ChEBI" id="CHEBI:30616"/>
    </ligand>
</feature>
<evidence type="ECO:0000256" key="6">
    <source>
        <dbReference type="ARBA" id="ARBA00022679"/>
    </source>
</evidence>
<dbReference type="FunFam" id="3.30.2130.10:FF:000002">
    <property type="entry name" value="Aspartokinase"/>
    <property type="match status" value="1"/>
</dbReference>
<dbReference type="PIRSF" id="PIRSF000726">
    <property type="entry name" value="Asp_kin"/>
    <property type="match status" value="1"/>
</dbReference>
<feature type="domain" description="ACT" evidence="15">
    <location>
        <begin position="263"/>
        <end position="334"/>
    </location>
</feature>
<comment type="catalytic activity">
    <reaction evidence="11 13">
        <text>L-aspartate + ATP = 4-phospho-L-aspartate + ADP</text>
        <dbReference type="Rhea" id="RHEA:23776"/>
        <dbReference type="ChEBI" id="CHEBI:29991"/>
        <dbReference type="ChEBI" id="CHEBI:30616"/>
        <dbReference type="ChEBI" id="CHEBI:57535"/>
        <dbReference type="ChEBI" id="CHEBI:456216"/>
        <dbReference type="EC" id="2.7.2.4"/>
    </reaction>
</comment>
<dbReference type="UniPathway" id="UPA00051">
    <property type="reaction ID" value="UER00462"/>
</dbReference>
<dbReference type="NCBIfam" id="TIGR00657">
    <property type="entry name" value="asp_kinases"/>
    <property type="match status" value="1"/>
</dbReference>
<feature type="binding site" evidence="12">
    <location>
        <position position="183"/>
    </location>
    <ligand>
        <name>ATP</name>
        <dbReference type="ChEBI" id="CHEBI:30616"/>
    </ligand>
</feature>
<evidence type="ECO:0000256" key="14">
    <source>
        <dbReference type="RuleBase" id="RU004249"/>
    </source>
</evidence>
<evidence type="ECO:0000256" key="7">
    <source>
        <dbReference type="ARBA" id="ARBA00022741"/>
    </source>
</evidence>
<dbReference type="Pfam" id="PF00696">
    <property type="entry name" value="AA_kinase"/>
    <property type="match status" value="1"/>
</dbReference>
<dbReference type="InterPro" id="IPR002912">
    <property type="entry name" value="ACT_dom"/>
</dbReference>
<keyword evidence="10" id="KW-0457">Lysine biosynthesis</keyword>
<comment type="similarity">
    <text evidence="4 13">Belongs to the aspartokinase family.</text>
</comment>
<keyword evidence="5 14" id="KW-0028">Amino-acid biosynthesis</keyword>
<evidence type="ECO:0000256" key="4">
    <source>
        <dbReference type="ARBA" id="ARBA00010122"/>
    </source>
</evidence>
<feature type="binding site" evidence="12">
    <location>
        <position position="46"/>
    </location>
    <ligand>
        <name>substrate</name>
    </ligand>
</feature>
<keyword evidence="9 12" id="KW-0067">ATP-binding</keyword>
<dbReference type="OrthoDB" id="9799110at2"/>
<dbReference type="SUPFAM" id="SSF53633">
    <property type="entry name" value="Carbamate kinase-like"/>
    <property type="match status" value="1"/>
</dbReference>
<evidence type="ECO:0000256" key="13">
    <source>
        <dbReference type="RuleBase" id="RU003448"/>
    </source>
</evidence>
<keyword evidence="8 13" id="KW-0418">Kinase</keyword>
<dbReference type="CDD" id="cd04913">
    <property type="entry name" value="ACT_AKii-LysC-BS-like_1"/>
    <property type="match status" value="1"/>
</dbReference>
<evidence type="ECO:0000256" key="8">
    <source>
        <dbReference type="ARBA" id="ARBA00022777"/>
    </source>
</evidence>
<dbReference type="AlphaFoldDB" id="A0A7U4QMW2"/>
<evidence type="ECO:0000259" key="15">
    <source>
        <dbReference type="PROSITE" id="PS51671"/>
    </source>
</evidence>
<dbReference type="UniPathway" id="UPA00034">
    <property type="reaction ID" value="UER00015"/>
</dbReference>
<dbReference type="Gene3D" id="3.30.2130.10">
    <property type="entry name" value="VC0802-like"/>
    <property type="match status" value="1"/>
</dbReference>
<name>A0A7U4QMW2_DESA2</name>
<dbReference type="Pfam" id="PF22468">
    <property type="entry name" value="ACT_9"/>
    <property type="match status" value="1"/>
</dbReference>
<dbReference type="NCBIfam" id="TIGR00656">
    <property type="entry name" value="asp_kin_monofn"/>
    <property type="match status" value="1"/>
</dbReference>
<dbReference type="InterPro" id="IPR036393">
    <property type="entry name" value="AceGlu_kinase-like_sf"/>
</dbReference>
<dbReference type="Pfam" id="PF01842">
    <property type="entry name" value="ACT"/>
    <property type="match status" value="1"/>
</dbReference>
<dbReference type="NCBIfam" id="NF005155">
    <property type="entry name" value="PRK06635.1-4"/>
    <property type="match status" value="1"/>
</dbReference>
<dbReference type="GO" id="GO:0004072">
    <property type="term" value="F:aspartate kinase activity"/>
    <property type="evidence" value="ECO:0007669"/>
    <property type="project" value="UniProtKB-EC"/>
</dbReference>
<dbReference type="UniPathway" id="UPA00050">
    <property type="reaction ID" value="UER00461"/>
</dbReference>
<dbReference type="InterPro" id="IPR054352">
    <property type="entry name" value="ACT_Aspartokinase"/>
</dbReference>
<evidence type="ECO:0000256" key="12">
    <source>
        <dbReference type="PIRSR" id="PIRSR000726-1"/>
    </source>
</evidence>
<dbReference type="RefSeq" id="WP_066066207.1">
    <property type="nucleotide sequence ID" value="NZ_CP013015.1"/>
</dbReference>
<gene>
    <name evidence="16" type="ORF">HS1_002492</name>
</gene>
<sequence length="405" mass="43900">MLVVQKYGGTSVGSIERIKNVARKLARFYQEGHQLVVVVSAMAGETDRLINLAYQMTNNPDPRELDVLLATGEQSSAALLAMALKDMGYPATSLVAFQARIFTDDAFGRARIDEIDCARLKKELETGNIVIVAGFQGIDRHGDITTLGRGGSDTTAVALAAALKADICEIYTDVEGVFTADPRICSDAKKINKISYDEMMELASLGAKVLQIRSVDVAKKYKVPVHVRSSFIEQEGTMVVDTDAEMEKVIVTAVTYNKDEARITVRGVPDRPGIAAQLFKPIGEAGIVVDMIIQNTSEEGITDMTFTVPKIDFKKALEIARQAANKIGAERVLGDEHIGKVSIVGVGMRNHPGVAARMFQSLANAGINILMISTSEIKVSCVIDEKEVERAVQVLHKAFDLGENV</sequence>
<dbReference type="CDD" id="cd04261">
    <property type="entry name" value="AAK_AKii-LysC-BS"/>
    <property type="match status" value="1"/>
</dbReference>
<feature type="binding site" evidence="12">
    <location>
        <position position="73"/>
    </location>
    <ligand>
        <name>substrate</name>
    </ligand>
</feature>
<dbReference type="CDD" id="cd04923">
    <property type="entry name" value="ACT_AK-LysC-DapG-like_2"/>
    <property type="match status" value="1"/>
</dbReference>
<evidence type="ECO:0000256" key="5">
    <source>
        <dbReference type="ARBA" id="ARBA00022605"/>
    </source>
</evidence>
<dbReference type="GO" id="GO:0005829">
    <property type="term" value="C:cytosol"/>
    <property type="evidence" value="ECO:0007669"/>
    <property type="project" value="TreeGrafter"/>
</dbReference>
<dbReference type="FunFam" id="3.40.1160.10:FF:000002">
    <property type="entry name" value="Aspartokinase"/>
    <property type="match status" value="1"/>
</dbReference>
<dbReference type="EC" id="2.7.2.4" evidence="13"/>
<feature type="domain" description="ACT" evidence="15">
    <location>
        <begin position="343"/>
        <end position="405"/>
    </location>
</feature>
<keyword evidence="17" id="KW-1185">Reference proteome</keyword>
<dbReference type="Gene3D" id="3.40.1160.10">
    <property type="entry name" value="Acetylglutamate kinase-like"/>
    <property type="match status" value="1"/>
</dbReference>
<evidence type="ECO:0000256" key="9">
    <source>
        <dbReference type="ARBA" id="ARBA00022840"/>
    </source>
</evidence>
<evidence type="ECO:0000313" key="17">
    <source>
        <dbReference type="Proteomes" id="UP000070560"/>
    </source>
</evidence>
<dbReference type="InterPro" id="IPR045865">
    <property type="entry name" value="ACT-like_dom_sf"/>
</dbReference>
<dbReference type="InterPro" id="IPR001048">
    <property type="entry name" value="Asp/Glu/Uridylate_kinase"/>
</dbReference>
<dbReference type="InterPro" id="IPR001341">
    <property type="entry name" value="Asp_kinase"/>
</dbReference>
<dbReference type="GO" id="GO:0009089">
    <property type="term" value="P:lysine biosynthetic process via diaminopimelate"/>
    <property type="evidence" value="ECO:0007669"/>
    <property type="project" value="UniProtKB-UniPathway"/>
</dbReference>
<accession>A0A7U4QMW2</accession>
<evidence type="ECO:0000256" key="10">
    <source>
        <dbReference type="ARBA" id="ARBA00023154"/>
    </source>
</evidence>
<dbReference type="NCBIfam" id="NF005154">
    <property type="entry name" value="PRK06635.1-2"/>
    <property type="match status" value="1"/>
</dbReference>
<dbReference type="GO" id="GO:0009088">
    <property type="term" value="P:threonine biosynthetic process"/>
    <property type="evidence" value="ECO:0007669"/>
    <property type="project" value="UniProtKB-UniPathway"/>
</dbReference>
<dbReference type="SUPFAM" id="SSF55021">
    <property type="entry name" value="ACT-like"/>
    <property type="match status" value="2"/>
</dbReference>
<dbReference type="Proteomes" id="UP000070560">
    <property type="component" value="Chromosome"/>
</dbReference>
<keyword evidence="7 12" id="KW-0547">Nucleotide-binding</keyword>
<feature type="binding site" evidence="12">
    <location>
        <begin position="6"/>
        <end position="9"/>
    </location>
    <ligand>
        <name>ATP</name>
        <dbReference type="ChEBI" id="CHEBI:30616"/>
    </ligand>
</feature>
<dbReference type="KEGG" id="daw:HS1_002492"/>
<dbReference type="EMBL" id="CP013015">
    <property type="protein sequence ID" value="AMM42274.1"/>
    <property type="molecule type" value="Genomic_DNA"/>
</dbReference>
<comment type="pathway">
    <text evidence="2 14">Amino-acid biosynthesis; L-methionine biosynthesis via de novo pathway; L-homoserine from L-aspartate: step 1/3.</text>
</comment>
<organism evidence="16 17">
    <name type="scientific">Desulfofervidus auxilii</name>
    <dbReference type="NCBI Taxonomy" id="1621989"/>
    <lineage>
        <taxon>Bacteria</taxon>
        <taxon>Pseudomonadati</taxon>
        <taxon>Thermodesulfobacteriota</taxon>
        <taxon>Candidatus Desulfofervidia</taxon>
        <taxon>Candidatus Desulfofervidales</taxon>
        <taxon>Candidatus Desulfofervidaceae</taxon>
        <taxon>Candidatus Desulfofervidus</taxon>
    </lineage>
</organism>
<dbReference type="GO" id="GO:0009090">
    <property type="term" value="P:homoserine biosynthetic process"/>
    <property type="evidence" value="ECO:0007669"/>
    <property type="project" value="TreeGrafter"/>
</dbReference>
<evidence type="ECO:0000256" key="11">
    <source>
        <dbReference type="ARBA" id="ARBA00047872"/>
    </source>
</evidence>
<comment type="pathway">
    <text evidence="1 14">Amino-acid biosynthesis; L-lysine biosynthesis via DAP pathway; (S)-tetrahydrodipicolinate from L-aspartate: step 1/4.</text>
</comment>
<evidence type="ECO:0000256" key="1">
    <source>
        <dbReference type="ARBA" id="ARBA00004766"/>
    </source>
</evidence>
<dbReference type="InterPro" id="IPR005260">
    <property type="entry name" value="Asp_kin_monofn"/>
</dbReference>